<dbReference type="Proteomes" id="UP000002668">
    <property type="component" value="Genome"/>
</dbReference>
<dbReference type="EMBL" id="FP929072">
    <property type="protein sequence ID" value="CBX91597.1"/>
    <property type="molecule type" value="Genomic_DNA"/>
</dbReference>
<sequence length="69" mass="7478">MLEDHHDAPPAYRSTDSSPTLCSTRTSISEPPPFSLDKEAAVVVAVPTVRQAFTKQVCMNVLCYGILAL</sequence>
<gene>
    <name evidence="2" type="ORF">LEMA_uP071050.1</name>
</gene>
<protein>
    <submittedName>
        <fullName evidence="2">Predicted protein</fullName>
    </submittedName>
</protein>
<feature type="compositionally biased region" description="Polar residues" evidence="1">
    <location>
        <begin position="14"/>
        <end position="29"/>
    </location>
</feature>
<accession>E4ZK02</accession>
<dbReference type="AlphaFoldDB" id="E4ZK02"/>
<proteinExistence type="predicted"/>
<dbReference type="HOGENOM" id="CLU_2776373_0_0_1"/>
<reference evidence="3" key="1">
    <citation type="journal article" date="2011" name="Nat. Commun.">
        <title>Effector diversification within compartments of the Leptosphaeria maculans genome affected by Repeat-Induced Point mutations.</title>
        <authorList>
            <person name="Rouxel T."/>
            <person name="Grandaubert J."/>
            <person name="Hane J.K."/>
            <person name="Hoede C."/>
            <person name="van de Wouw A.P."/>
            <person name="Couloux A."/>
            <person name="Dominguez V."/>
            <person name="Anthouard V."/>
            <person name="Bally P."/>
            <person name="Bourras S."/>
            <person name="Cozijnsen A.J."/>
            <person name="Ciuffetti L.M."/>
            <person name="Degrave A."/>
            <person name="Dilmaghani A."/>
            <person name="Duret L."/>
            <person name="Fudal I."/>
            <person name="Goodwin S.B."/>
            <person name="Gout L."/>
            <person name="Glaser N."/>
            <person name="Linglin J."/>
            <person name="Kema G.H.J."/>
            <person name="Lapalu N."/>
            <person name="Lawrence C.B."/>
            <person name="May K."/>
            <person name="Meyer M."/>
            <person name="Ollivier B."/>
            <person name="Poulain J."/>
            <person name="Schoch C.L."/>
            <person name="Simon A."/>
            <person name="Spatafora J.W."/>
            <person name="Stachowiak A."/>
            <person name="Turgeon B.G."/>
            <person name="Tyler B.M."/>
            <person name="Vincent D."/>
            <person name="Weissenbach J."/>
            <person name="Amselem J."/>
            <person name="Quesneville H."/>
            <person name="Oliver R.P."/>
            <person name="Wincker P."/>
            <person name="Balesdent M.-H."/>
            <person name="Howlett B.J."/>
        </authorList>
    </citation>
    <scope>NUCLEOTIDE SEQUENCE [LARGE SCALE GENOMIC DNA]</scope>
    <source>
        <strain evidence="3">JN3 / isolate v23.1.3 / race Av1-4-5-6-7-8</strain>
    </source>
</reference>
<organism evidence="3">
    <name type="scientific">Leptosphaeria maculans (strain JN3 / isolate v23.1.3 / race Av1-4-5-6-7-8)</name>
    <name type="common">Blackleg fungus</name>
    <name type="synonym">Phoma lingam</name>
    <dbReference type="NCBI Taxonomy" id="985895"/>
    <lineage>
        <taxon>Eukaryota</taxon>
        <taxon>Fungi</taxon>
        <taxon>Dikarya</taxon>
        <taxon>Ascomycota</taxon>
        <taxon>Pezizomycotina</taxon>
        <taxon>Dothideomycetes</taxon>
        <taxon>Pleosporomycetidae</taxon>
        <taxon>Pleosporales</taxon>
        <taxon>Pleosporineae</taxon>
        <taxon>Leptosphaeriaceae</taxon>
        <taxon>Plenodomus</taxon>
        <taxon>Plenodomus lingam/Leptosphaeria maculans species complex</taxon>
    </lineage>
</organism>
<name>E4ZK02_LEPMJ</name>
<dbReference type="InParanoid" id="E4ZK02"/>
<evidence type="ECO:0000256" key="1">
    <source>
        <dbReference type="SAM" id="MobiDB-lite"/>
    </source>
</evidence>
<evidence type="ECO:0000313" key="2">
    <source>
        <dbReference type="EMBL" id="CBX91597.1"/>
    </source>
</evidence>
<dbReference type="VEuPathDB" id="FungiDB:LEMA_uP071050.1"/>
<evidence type="ECO:0000313" key="3">
    <source>
        <dbReference type="Proteomes" id="UP000002668"/>
    </source>
</evidence>
<feature type="region of interest" description="Disordered" evidence="1">
    <location>
        <begin position="1"/>
        <end position="32"/>
    </location>
</feature>
<keyword evidence="3" id="KW-1185">Reference proteome</keyword>